<feature type="region of interest" description="Disordered" evidence="5">
    <location>
        <begin position="1"/>
        <end position="26"/>
    </location>
</feature>
<name>A0A1I8AMH3_9BILA</name>
<evidence type="ECO:0000256" key="5">
    <source>
        <dbReference type="SAM" id="MobiDB-lite"/>
    </source>
</evidence>
<proteinExistence type="predicted"/>
<feature type="transmembrane region" description="Helical" evidence="6">
    <location>
        <begin position="185"/>
        <end position="206"/>
    </location>
</feature>
<keyword evidence="4 6" id="KW-0472">Membrane</keyword>
<feature type="transmembrane region" description="Helical" evidence="6">
    <location>
        <begin position="278"/>
        <end position="301"/>
    </location>
</feature>
<evidence type="ECO:0000256" key="4">
    <source>
        <dbReference type="ARBA" id="ARBA00023136"/>
    </source>
</evidence>
<dbReference type="PANTHER" id="PTHR11040:SF140">
    <property type="entry name" value="ZRT (ZRT), IRT- (IRT-) LIKE PROTEIN TRANSPORTER"/>
    <property type="match status" value="1"/>
</dbReference>
<protein>
    <submittedName>
        <fullName evidence="8">Zinc transporter ZIP3</fullName>
    </submittedName>
</protein>
<evidence type="ECO:0000313" key="7">
    <source>
        <dbReference type="Proteomes" id="UP000095287"/>
    </source>
</evidence>
<feature type="transmembrane region" description="Helical" evidence="6">
    <location>
        <begin position="68"/>
        <end position="92"/>
    </location>
</feature>
<feature type="transmembrane region" description="Helical" evidence="6">
    <location>
        <begin position="242"/>
        <end position="266"/>
    </location>
</feature>
<feature type="transmembrane region" description="Helical" evidence="6">
    <location>
        <begin position="212"/>
        <end position="230"/>
    </location>
</feature>
<feature type="transmembrane region" description="Helical" evidence="6">
    <location>
        <begin position="36"/>
        <end position="56"/>
    </location>
</feature>
<sequence>MEPASAGPFQMDNDTTTTTMAPPPAPLNPTRDALKAVLMIVLFILTFLASLVPFALRNALTRAHRQSLNTIFSLLSCLGAGVFLGTCLLDLLPDSVECVEKAMKSMELDVDFPITEFAVVCGFLLVLFIEQIIEHAKEKGWIEDSGFNRILDHHHEQPEDVMTSSHHSQHHEAHFNEESNSTIRAVLLVVALSVHAAFEGLSLGTISDVSSLFQVFAALCIHKILIGFTLGMRMVQSNLHTFTMVLCCAAFAGQVLVGGFGGLLLIDFLTTKSAGLAHLISGLLQGVACGTFFYITSFEILPHELNAVGNRPLKMLFLTAGFLLISGFIAFLPDPDK</sequence>
<keyword evidence="3 6" id="KW-1133">Transmembrane helix</keyword>
<comment type="subcellular location">
    <subcellularLocation>
        <location evidence="1">Membrane</location>
        <topology evidence="1">Multi-pass membrane protein</topology>
    </subcellularLocation>
</comment>
<evidence type="ECO:0000256" key="3">
    <source>
        <dbReference type="ARBA" id="ARBA00022989"/>
    </source>
</evidence>
<evidence type="ECO:0000313" key="8">
    <source>
        <dbReference type="WBParaSite" id="L893_g7497.t1"/>
    </source>
</evidence>
<feature type="transmembrane region" description="Helical" evidence="6">
    <location>
        <begin position="112"/>
        <end position="129"/>
    </location>
</feature>
<dbReference type="AlphaFoldDB" id="A0A1I8AMH3"/>
<dbReference type="GO" id="GO:0005886">
    <property type="term" value="C:plasma membrane"/>
    <property type="evidence" value="ECO:0007669"/>
    <property type="project" value="TreeGrafter"/>
</dbReference>
<organism evidence="7 8">
    <name type="scientific">Steinernema glaseri</name>
    <dbReference type="NCBI Taxonomy" id="37863"/>
    <lineage>
        <taxon>Eukaryota</taxon>
        <taxon>Metazoa</taxon>
        <taxon>Ecdysozoa</taxon>
        <taxon>Nematoda</taxon>
        <taxon>Chromadorea</taxon>
        <taxon>Rhabditida</taxon>
        <taxon>Tylenchina</taxon>
        <taxon>Panagrolaimomorpha</taxon>
        <taxon>Strongyloidoidea</taxon>
        <taxon>Steinernematidae</taxon>
        <taxon>Steinernema</taxon>
    </lineage>
</organism>
<evidence type="ECO:0000256" key="2">
    <source>
        <dbReference type="ARBA" id="ARBA00022692"/>
    </source>
</evidence>
<feature type="transmembrane region" description="Helical" evidence="6">
    <location>
        <begin position="313"/>
        <end position="332"/>
    </location>
</feature>
<dbReference type="GO" id="GO:0005385">
    <property type="term" value="F:zinc ion transmembrane transporter activity"/>
    <property type="evidence" value="ECO:0007669"/>
    <property type="project" value="TreeGrafter"/>
</dbReference>
<evidence type="ECO:0000256" key="1">
    <source>
        <dbReference type="ARBA" id="ARBA00004141"/>
    </source>
</evidence>
<dbReference type="PANTHER" id="PTHR11040">
    <property type="entry name" value="ZINC/IRON TRANSPORTER"/>
    <property type="match status" value="1"/>
</dbReference>
<keyword evidence="7" id="KW-1185">Reference proteome</keyword>
<evidence type="ECO:0000256" key="6">
    <source>
        <dbReference type="SAM" id="Phobius"/>
    </source>
</evidence>
<dbReference type="WBParaSite" id="L893_g7497.t1">
    <property type="protein sequence ID" value="L893_g7497.t1"/>
    <property type="gene ID" value="L893_g7497"/>
</dbReference>
<dbReference type="Pfam" id="PF02535">
    <property type="entry name" value="Zip"/>
    <property type="match status" value="1"/>
</dbReference>
<reference evidence="8" key="1">
    <citation type="submission" date="2016-11" db="UniProtKB">
        <authorList>
            <consortium name="WormBaseParasite"/>
        </authorList>
    </citation>
    <scope>IDENTIFICATION</scope>
</reference>
<dbReference type="InterPro" id="IPR003689">
    <property type="entry name" value="ZIP"/>
</dbReference>
<dbReference type="Proteomes" id="UP000095287">
    <property type="component" value="Unplaced"/>
</dbReference>
<accession>A0A1I8AMH3</accession>
<feature type="compositionally biased region" description="Low complexity" evidence="5">
    <location>
        <begin position="11"/>
        <end position="20"/>
    </location>
</feature>
<keyword evidence="2 6" id="KW-0812">Transmembrane</keyword>